<dbReference type="OrthoDB" id="382863at2759"/>
<evidence type="ECO:0000259" key="4">
    <source>
        <dbReference type="Pfam" id="PF23150"/>
    </source>
</evidence>
<dbReference type="STRING" id="905079.L1JW65"/>
<dbReference type="InterPro" id="IPR038884">
    <property type="entry name" value="CFAP61"/>
</dbReference>
<dbReference type="Pfam" id="PF07992">
    <property type="entry name" value="Pyr_redox_2"/>
    <property type="match status" value="1"/>
</dbReference>
<dbReference type="PaxDb" id="55529-EKX52622"/>
<gene>
    <name evidence="5" type="ORF">GUITHDRAFT_101782</name>
</gene>
<reference evidence="5 7" key="1">
    <citation type="journal article" date="2012" name="Nature">
        <title>Algal genomes reveal evolutionary mosaicism and the fate of nucleomorphs.</title>
        <authorList>
            <consortium name="DOE Joint Genome Institute"/>
            <person name="Curtis B.A."/>
            <person name="Tanifuji G."/>
            <person name="Burki F."/>
            <person name="Gruber A."/>
            <person name="Irimia M."/>
            <person name="Maruyama S."/>
            <person name="Arias M.C."/>
            <person name="Ball S.G."/>
            <person name="Gile G.H."/>
            <person name="Hirakawa Y."/>
            <person name="Hopkins J.F."/>
            <person name="Kuo A."/>
            <person name="Rensing S.A."/>
            <person name="Schmutz J."/>
            <person name="Symeonidi A."/>
            <person name="Elias M."/>
            <person name="Eveleigh R.J."/>
            <person name="Herman E.K."/>
            <person name="Klute M.J."/>
            <person name="Nakayama T."/>
            <person name="Obornik M."/>
            <person name="Reyes-Prieto A."/>
            <person name="Armbrust E.V."/>
            <person name="Aves S.J."/>
            <person name="Beiko R.G."/>
            <person name="Coutinho P."/>
            <person name="Dacks J.B."/>
            <person name="Durnford D.G."/>
            <person name="Fast N.M."/>
            <person name="Green B.R."/>
            <person name="Grisdale C.J."/>
            <person name="Hempel F."/>
            <person name="Henrissat B."/>
            <person name="Hoppner M.P."/>
            <person name="Ishida K."/>
            <person name="Kim E."/>
            <person name="Koreny L."/>
            <person name="Kroth P.G."/>
            <person name="Liu Y."/>
            <person name="Malik S.B."/>
            <person name="Maier U.G."/>
            <person name="McRose D."/>
            <person name="Mock T."/>
            <person name="Neilson J.A."/>
            <person name="Onodera N.T."/>
            <person name="Poole A.M."/>
            <person name="Pritham E.J."/>
            <person name="Richards T.A."/>
            <person name="Rocap G."/>
            <person name="Roy S.W."/>
            <person name="Sarai C."/>
            <person name="Schaack S."/>
            <person name="Shirato S."/>
            <person name="Slamovits C.H."/>
            <person name="Spencer D.F."/>
            <person name="Suzuki S."/>
            <person name="Worden A.Z."/>
            <person name="Zauner S."/>
            <person name="Barry K."/>
            <person name="Bell C."/>
            <person name="Bharti A.K."/>
            <person name="Crow J.A."/>
            <person name="Grimwood J."/>
            <person name="Kramer R."/>
            <person name="Lindquist E."/>
            <person name="Lucas S."/>
            <person name="Salamov A."/>
            <person name="McFadden G.I."/>
            <person name="Lane C.E."/>
            <person name="Keeling P.J."/>
            <person name="Gray M.W."/>
            <person name="Grigoriev I.V."/>
            <person name="Archibald J.M."/>
        </authorList>
    </citation>
    <scope>NUCLEOTIDE SEQUENCE</scope>
    <source>
        <strain evidence="5 7">CCMP2712</strain>
    </source>
</reference>
<accession>L1JW65</accession>
<dbReference type="RefSeq" id="XP_005839602.1">
    <property type="nucleotide sequence ID" value="XM_005839545.1"/>
</dbReference>
<keyword evidence="7" id="KW-1185">Reference proteome</keyword>
<dbReference type="PANTHER" id="PTHR21178:SF8">
    <property type="entry name" value="CILIA- AND FLAGELLA-ASSOCIATED PROTEIN 61"/>
    <property type="match status" value="1"/>
</dbReference>
<evidence type="ECO:0008006" key="8">
    <source>
        <dbReference type="Google" id="ProtNLM"/>
    </source>
</evidence>
<dbReference type="AlphaFoldDB" id="L1JW65"/>
<dbReference type="InterPro" id="IPR023753">
    <property type="entry name" value="FAD/NAD-binding_dom"/>
</dbReference>
<evidence type="ECO:0000259" key="3">
    <source>
        <dbReference type="Pfam" id="PF16092"/>
    </source>
</evidence>
<sequence>MMERCALSCCVEDDDGGLVGFAAFHHAPLVGDFKPSMWIDDVKRMWSTNMGDGEDVDYSNTLVLNFFHSEHAHEEQALNEVLKMAFNTFSQVEHVLLFIPVSIPLFKPLLGNFEPLVLQADVKNNYGCYHVNRKEVVGEVVVRLAMVEDHDDLMPIFKAQNEDADAYGEFFLAQMIQSQDETNKALVAELNGKAVGILGVTGDMSLAALQEAFELETYDFLVQGYAEAAVKLHEDHVARERMRKEEHERQVQEMLAEARRAAREEVEEEYSQMMDERADKQEEEDADKTPEELEAEEKEREEMFDQELAQRIEAAEEEALMEIGEFLAHPEPSVDLQTLSSNTVCITLFCLDPRLDSQVHKLLEPALDLFPDKEYCILTKRHTARQSSLIHLFHPVPEKLGCNFSHALYICHRASLLWPMQVSRAGEGDVEEVSDFLEGEQSKDQVLSSLRDAAKLESVFLARLEGQLSAIAVVTPSKEPATFSKWFELEQFMSPGLYGSDEHLELLHLLVNPIFLKRVPEILRELLRITETFCLHASVRDAKAMPRAYDTLTYIPCRRLAPSSPPQDLDPAKTALEPNLPMPEGPPALLHTNFRLLSQPKKDLDDRIVIIGGSETSVGFADAIMSVPYLNLHRVSYVSSGGLSLRPPLYKRRSLSLSDPEYRQHAVSRGCRVVEGNIAQLDREEQVVSVRMDNGETVEMKYDHLVLAAGFRDTIMDRLQLWDVDGVFSPFNLYQEDALHAWLKNQPNLQNLNVVIFGSSLDVFVSARRLQEEGVAGSITIACPHKKLRPTGDERVDELVVEAAKRSGVQLKTGCDIREVEQRAQRVTGVVTKEEESLPCSLLILLGERGVDKDLFSAINDQSLVFDGRLVVDISFKTNDPKIIAGGEMVKFARRFQLEVDPDAIAQERKGSEKVAPFTRACSEAAFLPGGLHYCRFWSSPALFPLGYSEDMISRDVVTEVQEPQLSYARVEVDKYGRMSSLTMLSAEETPQAWRFAGLVGQSVSYLNELVDRCDVGLVKDMRKFLLEDWAHALFHDRFLSLRQQLETAAENSEHMTALIETLWRRVKNGDMSASEVGLTDTALTGDTKTVVQDGLNNFLELNSNHLNIYLTAARSYDIQSNNIWAQTAEKVGLVVGDVPDMSNSL</sequence>
<evidence type="ECO:0000259" key="2">
    <source>
        <dbReference type="Pfam" id="PF07992"/>
    </source>
</evidence>
<dbReference type="EnsemblProtists" id="EKX52622">
    <property type="protein sequence ID" value="EKX52622"/>
    <property type="gene ID" value="GUITHDRAFT_101782"/>
</dbReference>
<feature type="domain" description="Cilia- and flagella-associated protein 61 N-terminal" evidence="3">
    <location>
        <begin position="3"/>
        <end position="222"/>
    </location>
</feature>
<feature type="domain" description="CFAP61 dimerisation" evidence="4">
    <location>
        <begin position="918"/>
        <end position="1034"/>
    </location>
</feature>
<dbReference type="Pfam" id="PF23150">
    <property type="entry name" value="CFAP61_dimer"/>
    <property type="match status" value="1"/>
</dbReference>
<organism evidence="5">
    <name type="scientific">Guillardia theta (strain CCMP2712)</name>
    <name type="common">Cryptophyte</name>
    <dbReference type="NCBI Taxonomy" id="905079"/>
    <lineage>
        <taxon>Eukaryota</taxon>
        <taxon>Cryptophyceae</taxon>
        <taxon>Pyrenomonadales</taxon>
        <taxon>Geminigeraceae</taxon>
        <taxon>Guillardia</taxon>
    </lineage>
</organism>
<evidence type="ECO:0000313" key="5">
    <source>
        <dbReference type="EMBL" id="EKX52622.1"/>
    </source>
</evidence>
<reference evidence="6" key="3">
    <citation type="submission" date="2015-06" db="UniProtKB">
        <authorList>
            <consortium name="EnsemblProtists"/>
        </authorList>
    </citation>
    <scope>IDENTIFICATION</scope>
</reference>
<dbReference type="Pfam" id="PF16092">
    <property type="entry name" value="CFAP61_N"/>
    <property type="match status" value="1"/>
</dbReference>
<dbReference type="InterPro" id="IPR032151">
    <property type="entry name" value="CFAP61_N"/>
</dbReference>
<dbReference type="InterPro" id="IPR036188">
    <property type="entry name" value="FAD/NAD-bd_sf"/>
</dbReference>
<dbReference type="EMBL" id="JH992972">
    <property type="protein sequence ID" value="EKX52622.1"/>
    <property type="molecule type" value="Genomic_DNA"/>
</dbReference>
<dbReference type="PANTHER" id="PTHR21178">
    <property type="entry name" value="CILIA- AND FLAGELLA-ASSOCIATED PROTEIN 61"/>
    <property type="match status" value="1"/>
</dbReference>
<name>L1JW65_GUITC</name>
<feature type="region of interest" description="Disordered" evidence="1">
    <location>
        <begin position="261"/>
        <end position="303"/>
    </location>
</feature>
<feature type="domain" description="FAD/NAD(P)-binding" evidence="2">
    <location>
        <begin position="607"/>
        <end position="893"/>
    </location>
</feature>
<protein>
    <recommendedName>
        <fullName evidence="8">Cilia- and flagella-associated protein 61 N-terminal domain-containing protein</fullName>
    </recommendedName>
</protein>
<dbReference type="Proteomes" id="UP000011087">
    <property type="component" value="Unassembled WGS sequence"/>
</dbReference>
<evidence type="ECO:0000313" key="7">
    <source>
        <dbReference type="Proteomes" id="UP000011087"/>
    </source>
</evidence>
<dbReference type="eggNOG" id="ENOG502QSEC">
    <property type="taxonomic scope" value="Eukaryota"/>
</dbReference>
<dbReference type="GeneID" id="17309417"/>
<dbReference type="Gene3D" id="3.50.50.60">
    <property type="entry name" value="FAD/NAD(P)-binding domain"/>
    <property type="match status" value="2"/>
</dbReference>
<dbReference type="OMA" id="RWNEGQI"/>
<dbReference type="KEGG" id="gtt:GUITHDRAFT_101782"/>
<evidence type="ECO:0000256" key="1">
    <source>
        <dbReference type="SAM" id="MobiDB-lite"/>
    </source>
</evidence>
<evidence type="ECO:0000313" key="6">
    <source>
        <dbReference type="EnsemblProtists" id="EKX52622"/>
    </source>
</evidence>
<dbReference type="InterPro" id="IPR056299">
    <property type="entry name" value="CFAP61_dimer"/>
</dbReference>
<dbReference type="SUPFAM" id="SSF51905">
    <property type="entry name" value="FAD/NAD(P)-binding domain"/>
    <property type="match status" value="1"/>
</dbReference>
<reference evidence="7" key="2">
    <citation type="submission" date="2012-11" db="EMBL/GenBank/DDBJ databases">
        <authorList>
            <person name="Kuo A."/>
            <person name="Curtis B.A."/>
            <person name="Tanifuji G."/>
            <person name="Burki F."/>
            <person name="Gruber A."/>
            <person name="Irimia M."/>
            <person name="Maruyama S."/>
            <person name="Arias M.C."/>
            <person name="Ball S.G."/>
            <person name="Gile G.H."/>
            <person name="Hirakawa Y."/>
            <person name="Hopkins J.F."/>
            <person name="Rensing S.A."/>
            <person name="Schmutz J."/>
            <person name="Symeonidi A."/>
            <person name="Elias M."/>
            <person name="Eveleigh R.J."/>
            <person name="Herman E.K."/>
            <person name="Klute M.J."/>
            <person name="Nakayama T."/>
            <person name="Obornik M."/>
            <person name="Reyes-Prieto A."/>
            <person name="Armbrust E.V."/>
            <person name="Aves S.J."/>
            <person name="Beiko R.G."/>
            <person name="Coutinho P."/>
            <person name="Dacks J.B."/>
            <person name="Durnford D.G."/>
            <person name="Fast N.M."/>
            <person name="Green B.R."/>
            <person name="Grisdale C."/>
            <person name="Hempe F."/>
            <person name="Henrissat B."/>
            <person name="Hoppner M.P."/>
            <person name="Ishida K.-I."/>
            <person name="Kim E."/>
            <person name="Koreny L."/>
            <person name="Kroth P.G."/>
            <person name="Liu Y."/>
            <person name="Malik S.-B."/>
            <person name="Maier U.G."/>
            <person name="McRose D."/>
            <person name="Mock T."/>
            <person name="Neilson J.A."/>
            <person name="Onodera N.T."/>
            <person name="Poole A.M."/>
            <person name="Pritham E.J."/>
            <person name="Richards T.A."/>
            <person name="Rocap G."/>
            <person name="Roy S.W."/>
            <person name="Sarai C."/>
            <person name="Schaack S."/>
            <person name="Shirato S."/>
            <person name="Slamovits C.H."/>
            <person name="Spencer D.F."/>
            <person name="Suzuki S."/>
            <person name="Worden A.Z."/>
            <person name="Zauner S."/>
            <person name="Barry K."/>
            <person name="Bell C."/>
            <person name="Bharti A.K."/>
            <person name="Crow J.A."/>
            <person name="Grimwood J."/>
            <person name="Kramer R."/>
            <person name="Lindquist E."/>
            <person name="Lucas S."/>
            <person name="Salamov A."/>
            <person name="McFadden G.I."/>
            <person name="Lane C.E."/>
            <person name="Keeling P.J."/>
            <person name="Gray M.W."/>
            <person name="Grigoriev I.V."/>
            <person name="Archibald J.M."/>
        </authorList>
    </citation>
    <scope>NUCLEOTIDE SEQUENCE</scope>
    <source>
        <strain evidence="7">CCMP2712</strain>
    </source>
</reference>
<dbReference type="HOGENOM" id="CLU_003251_0_0_1"/>
<proteinExistence type="predicted"/>
<dbReference type="GO" id="GO:0016491">
    <property type="term" value="F:oxidoreductase activity"/>
    <property type="evidence" value="ECO:0007669"/>
    <property type="project" value="InterPro"/>
</dbReference>
<feature type="compositionally biased region" description="Basic and acidic residues" evidence="1">
    <location>
        <begin position="287"/>
        <end position="303"/>
    </location>
</feature>